<reference evidence="1" key="1">
    <citation type="submission" date="2023-05" db="EMBL/GenBank/DDBJ databases">
        <title>Nepenthes gracilis genome sequencing.</title>
        <authorList>
            <person name="Fukushima K."/>
        </authorList>
    </citation>
    <scope>NUCLEOTIDE SEQUENCE</scope>
    <source>
        <strain evidence="1">SING2019-196</strain>
    </source>
</reference>
<sequence>MDLCHDAAGASDLCYFLCADCTNRVVNAANWHISTLKLLAVAAVQNPKGQPQEIASKQPSSVAALLQPANSIKQHLHCPLSARQQANQQKNRALLPTSNLASAISYQWASPHGKTKLPTRIEQQRLSSSQQTNGHQHSPLTAENSIESLATREQDAVILQQQQRTDFNIQTAVGSSFSIGAAS</sequence>
<evidence type="ECO:0000313" key="1">
    <source>
        <dbReference type="EMBL" id="GMH22921.1"/>
    </source>
</evidence>
<proteinExistence type="predicted"/>
<protein>
    <submittedName>
        <fullName evidence="1">Uncharacterized protein</fullName>
    </submittedName>
</protein>
<dbReference type="Proteomes" id="UP001279734">
    <property type="component" value="Unassembled WGS sequence"/>
</dbReference>
<organism evidence="1 2">
    <name type="scientific">Nepenthes gracilis</name>
    <name type="common">Slender pitcher plant</name>
    <dbReference type="NCBI Taxonomy" id="150966"/>
    <lineage>
        <taxon>Eukaryota</taxon>
        <taxon>Viridiplantae</taxon>
        <taxon>Streptophyta</taxon>
        <taxon>Embryophyta</taxon>
        <taxon>Tracheophyta</taxon>
        <taxon>Spermatophyta</taxon>
        <taxon>Magnoliopsida</taxon>
        <taxon>eudicotyledons</taxon>
        <taxon>Gunneridae</taxon>
        <taxon>Pentapetalae</taxon>
        <taxon>Caryophyllales</taxon>
        <taxon>Nepenthaceae</taxon>
        <taxon>Nepenthes</taxon>
    </lineage>
</organism>
<keyword evidence="2" id="KW-1185">Reference proteome</keyword>
<accession>A0AAD3Y0U4</accession>
<dbReference type="EMBL" id="BSYO01000025">
    <property type="protein sequence ID" value="GMH22921.1"/>
    <property type="molecule type" value="Genomic_DNA"/>
</dbReference>
<comment type="caution">
    <text evidence="1">The sequence shown here is derived from an EMBL/GenBank/DDBJ whole genome shotgun (WGS) entry which is preliminary data.</text>
</comment>
<name>A0AAD3Y0U4_NEPGR</name>
<gene>
    <name evidence="1" type="ORF">Nepgr_024764</name>
</gene>
<dbReference type="AlphaFoldDB" id="A0AAD3Y0U4"/>
<evidence type="ECO:0000313" key="2">
    <source>
        <dbReference type="Proteomes" id="UP001279734"/>
    </source>
</evidence>